<sequence length="402" mass="44539">MTPIPAGYPIERLSGPMIVAYLLHWGLFGTLSVQLYLYYLAFPKDRNFTKRLVYGVYIVEFVQTMLVTHDAFERFGYGFGDIDALTASYFSWLTVPIMSGIVACVGQVFYAYRIFILSKSRIVPIFVISVSLTSSVAALITGVFCLQAGDVTKFNNRKISIAFGIWCGASALCDIIIAICMTYYLMHSNTSFRQTRMLVTKLIRLTIETGSATALVALITVILFFAFPQQTFYGTPAFIIPKLYANTILMVLNSRIRIMGGRDTYTSSTDISITTTMIRDITSQSAEGTGPMNRDQGQAAVLALAREEILKDDAEIGRMSVSCVICASLELILPRRRNHRTAVGASSHKCSSIFFEHTTREPALIYLLVINSDAIPNVTTICAKMCPLGLPPADWFLITQTL</sequence>
<feature type="transmembrane region" description="Helical" evidence="1">
    <location>
        <begin position="18"/>
        <end position="40"/>
    </location>
</feature>
<dbReference type="AlphaFoldDB" id="A0A2H3BBQ7"/>
<dbReference type="Proteomes" id="UP000218334">
    <property type="component" value="Unassembled WGS sequence"/>
</dbReference>
<name>A0A2H3BBQ7_9AGAR</name>
<keyword evidence="1" id="KW-1133">Transmembrane helix</keyword>
<feature type="transmembrane region" description="Helical" evidence="1">
    <location>
        <begin position="205"/>
        <end position="227"/>
    </location>
</feature>
<proteinExistence type="predicted"/>
<organism evidence="3 4">
    <name type="scientific">Armillaria solidipes</name>
    <dbReference type="NCBI Taxonomy" id="1076256"/>
    <lineage>
        <taxon>Eukaryota</taxon>
        <taxon>Fungi</taxon>
        <taxon>Dikarya</taxon>
        <taxon>Basidiomycota</taxon>
        <taxon>Agaricomycotina</taxon>
        <taxon>Agaricomycetes</taxon>
        <taxon>Agaricomycetidae</taxon>
        <taxon>Agaricales</taxon>
        <taxon>Marasmiineae</taxon>
        <taxon>Physalacriaceae</taxon>
        <taxon>Armillaria</taxon>
    </lineage>
</organism>
<evidence type="ECO:0000313" key="4">
    <source>
        <dbReference type="Proteomes" id="UP000218334"/>
    </source>
</evidence>
<feature type="transmembrane region" description="Helical" evidence="1">
    <location>
        <begin position="161"/>
        <end position="185"/>
    </location>
</feature>
<feature type="transmembrane region" description="Helical" evidence="1">
    <location>
        <begin position="122"/>
        <end position="149"/>
    </location>
</feature>
<accession>A0A2H3BBQ7</accession>
<feature type="transmembrane region" description="Helical" evidence="1">
    <location>
        <begin position="89"/>
        <end position="110"/>
    </location>
</feature>
<dbReference type="PANTHER" id="PTHR40465">
    <property type="entry name" value="CHROMOSOME 1, WHOLE GENOME SHOTGUN SEQUENCE"/>
    <property type="match status" value="1"/>
</dbReference>
<feature type="domain" description="DUF6534" evidence="2">
    <location>
        <begin position="170"/>
        <end position="255"/>
    </location>
</feature>
<keyword evidence="4" id="KW-1185">Reference proteome</keyword>
<feature type="transmembrane region" description="Helical" evidence="1">
    <location>
        <begin position="52"/>
        <end position="69"/>
    </location>
</feature>
<evidence type="ECO:0000259" key="2">
    <source>
        <dbReference type="Pfam" id="PF20152"/>
    </source>
</evidence>
<evidence type="ECO:0000256" key="1">
    <source>
        <dbReference type="SAM" id="Phobius"/>
    </source>
</evidence>
<gene>
    <name evidence="3" type="ORF">ARMSODRAFT_965050</name>
</gene>
<dbReference type="Pfam" id="PF20152">
    <property type="entry name" value="DUF6534"/>
    <property type="match status" value="1"/>
</dbReference>
<evidence type="ECO:0000313" key="3">
    <source>
        <dbReference type="EMBL" id="PBK61273.1"/>
    </source>
</evidence>
<protein>
    <recommendedName>
        <fullName evidence="2">DUF6534 domain-containing protein</fullName>
    </recommendedName>
</protein>
<keyword evidence="1" id="KW-0472">Membrane</keyword>
<keyword evidence="1" id="KW-0812">Transmembrane</keyword>
<dbReference type="STRING" id="1076256.A0A2H3BBQ7"/>
<dbReference type="InterPro" id="IPR045339">
    <property type="entry name" value="DUF6534"/>
</dbReference>
<dbReference type="PANTHER" id="PTHR40465:SF1">
    <property type="entry name" value="DUF6534 DOMAIN-CONTAINING PROTEIN"/>
    <property type="match status" value="1"/>
</dbReference>
<feature type="transmembrane region" description="Helical" evidence="1">
    <location>
        <begin position="233"/>
        <end position="252"/>
    </location>
</feature>
<reference evidence="4" key="1">
    <citation type="journal article" date="2017" name="Nat. Ecol. Evol.">
        <title>Genome expansion and lineage-specific genetic innovations in the forest pathogenic fungi Armillaria.</title>
        <authorList>
            <person name="Sipos G."/>
            <person name="Prasanna A.N."/>
            <person name="Walter M.C."/>
            <person name="O'Connor E."/>
            <person name="Balint B."/>
            <person name="Krizsan K."/>
            <person name="Kiss B."/>
            <person name="Hess J."/>
            <person name="Varga T."/>
            <person name="Slot J."/>
            <person name="Riley R."/>
            <person name="Boka B."/>
            <person name="Rigling D."/>
            <person name="Barry K."/>
            <person name="Lee J."/>
            <person name="Mihaltcheva S."/>
            <person name="LaButti K."/>
            <person name="Lipzen A."/>
            <person name="Waldron R."/>
            <person name="Moloney N.M."/>
            <person name="Sperisen C."/>
            <person name="Kredics L."/>
            <person name="Vagvoelgyi C."/>
            <person name="Patrignani A."/>
            <person name="Fitzpatrick D."/>
            <person name="Nagy I."/>
            <person name="Doyle S."/>
            <person name="Anderson J.B."/>
            <person name="Grigoriev I.V."/>
            <person name="Gueldener U."/>
            <person name="Muensterkoetter M."/>
            <person name="Nagy L.G."/>
        </authorList>
    </citation>
    <scope>NUCLEOTIDE SEQUENCE [LARGE SCALE GENOMIC DNA]</scope>
    <source>
        <strain evidence="4">28-4</strain>
    </source>
</reference>
<dbReference type="EMBL" id="KZ293477">
    <property type="protein sequence ID" value="PBK61273.1"/>
    <property type="molecule type" value="Genomic_DNA"/>
</dbReference>